<gene>
    <name evidence="2" type="ORF">ATZ36_15560</name>
</gene>
<feature type="transmembrane region" description="Helical" evidence="1">
    <location>
        <begin position="103"/>
        <end position="136"/>
    </location>
</feature>
<keyword evidence="1" id="KW-0812">Transmembrane</keyword>
<keyword evidence="3" id="KW-1185">Reference proteome</keyword>
<keyword evidence="1" id="KW-1133">Transmembrane helix</keyword>
<name>A0A1E5IL79_ENDTX</name>
<reference evidence="2 3" key="1">
    <citation type="submission" date="2015-11" db="EMBL/GenBank/DDBJ databases">
        <title>Evidence for parallel genomic evolution in an endosymbiosis of termite gut flagellates.</title>
        <authorList>
            <person name="Zheng H."/>
        </authorList>
    </citation>
    <scope>NUCLEOTIDE SEQUENCE [LARGE SCALE GENOMIC DNA]</scope>
    <source>
        <strain evidence="2 3">CET450</strain>
    </source>
</reference>
<protein>
    <submittedName>
        <fullName evidence="2">Uncharacterized protein</fullName>
    </submittedName>
</protein>
<dbReference type="AlphaFoldDB" id="A0A1E5IL79"/>
<keyword evidence="1" id="KW-0472">Membrane</keyword>
<evidence type="ECO:0000313" key="2">
    <source>
        <dbReference type="EMBL" id="OEG71219.1"/>
    </source>
</evidence>
<accession>A0A1E5IL79</accession>
<sequence>MKHQFCKLYCKLHFGELFANPHTVNFARTGAKHIPKIDIAASINNKTVNIAFKKSVFLLFSFAGRYSLNTGIKTAENEPPPNKLATSISLMYPRILERAVPQAVFQAFFASVLFSIFTLSGLSFALILPFLVPIFYELLQQHFRYFTLDISIVNTPANKF</sequence>
<dbReference type="EMBL" id="LNVX01000227">
    <property type="protein sequence ID" value="OEG71219.1"/>
    <property type="molecule type" value="Genomic_DNA"/>
</dbReference>
<evidence type="ECO:0000256" key="1">
    <source>
        <dbReference type="SAM" id="Phobius"/>
    </source>
</evidence>
<dbReference type="Proteomes" id="UP000095237">
    <property type="component" value="Unassembled WGS sequence"/>
</dbReference>
<organism evidence="2 3">
    <name type="scientific">Endomicrobium trichonymphae</name>
    <dbReference type="NCBI Taxonomy" id="1408204"/>
    <lineage>
        <taxon>Bacteria</taxon>
        <taxon>Pseudomonadati</taxon>
        <taxon>Elusimicrobiota</taxon>
        <taxon>Endomicrobiia</taxon>
        <taxon>Endomicrobiales</taxon>
        <taxon>Endomicrobiaceae</taxon>
        <taxon>Candidatus Endomicrobiellum</taxon>
    </lineage>
</organism>
<evidence type="ECO:0000313" key="3">
    <source>
        <dbReference type="Proteomes" id="UP000095237"/>
    </source>
</evidence>
<proteinExistence type="predicted"/>
<comment type="caution">
    <text evidence="2">The sequence shown here is derived from an EMBL/GenBank/DDBJ whole genome shotgun (WGS) entry which is preliminary data.</text>
</comment>